<dbReference type="InterPro" id="IPR012312">
    <property type="entry name" value="Hemerythrin-like"/>
</dbReference>
<evidence type="ECO:0000259" key="1">
    <source>
        <dbReference type="Pfam" id="PF01814"/>
    </source>
</evidence>
<dbReference type="Proteomes" id="UP000596827">
    <property type="component" value="Unassembled WGS sequence"/>
</dbReference>
<proteinExistence type="predicted"/>
<dbReference type="Pfam" id="PF01814">
    <property type="entry name" value="Hemerythrin"/>
    <property type="match status" value="1"/>
</dbReference>
<protein>
    <submittedName>
        <fullName evidence="2">Hemerythrin domain-containing protein</fullName>
    </submittedName>
</protein>
<dbReference type="RefSeq" id="WP_187079555.1">
    <property type="nucleotide sequence ID" value="NZ_JACORU010000001.1"/>
</dbReference>
<sequence length="178" mass="19917">MTYTDSAEPVHVDAPLAEFSECHHEFVARLHSALYLPELVAAAAKARAMAEDVIDLFTGGVLQHHQDEERELFPAVVAAARPGDEEQEVRAMVRRLVDEHRDTERRWKELEPAVRLIATGGTPAIDHVLLEDLVQHFFAHAHYEEEHFLPAAQRILGRQSQDMAALGKALHTRHAAAS</sequence>
<dbReference type="AlphaFoldDB" id="A0A923M5F2"/>
<dbReference type="EMBL" id="JACORU010000001">
    <property type="protein sequence ID" value="MBC5763091.1"/>
    <property type="molecule type" value="Genomic_DNA"/>
</dbReference>
<evidence type="ECO:0000313" key="3">
    <source>
        <dbReference type="Proteomes" id="UP000596827"/>
    </source>
</evidence>
<dbReference type="Gene3D" id="1.20.120.520">
    <property type="entry name" value="nmb1532 protein domain like"/>
    <property type="match status" value="1"/>
</dbReference>
<feature type="domain" description="Hemerythrin-like" evidence="1">
    <location>
        <begin position="16"/>
        <end position="152"/>
    </location>
</feature>
<accession>A0A923M5F2</accession>
<gene>
    <name evidence="2" type="ORF">H8R02_01405</name>
</gene>
<name>A0A923M5F2_9BURK</name>
<reference evidence="2" key="1">
    <citation type="submission" date="2020-08" db="EMBL/GenBank/DDBJ databases">
        <title>Ramlibacter sp. GTP1 16S ribosomal RNA gene genome sequencing and assembly.</title>
        <authorList>
            <person name="Kang M."/>
        </authorList>
    </citation>
    <scope>NUCLEOTIDE SEQUENCE</scope>
    <source>
        <strain evidence="2">GTP1</strain>
    </source>
</reference>
<comment type="caution">
    <text evidence="2">The sequence shown here is derived from an EMBL/GenBank/DDBJ whole genome shotgun (WGS) entry which is preliminary data.</text>
</comment>
<organism evidence="2 3">
    <name type="scientific">Ramlibacter albus</name>
    <dbReference type="NCBI Taxonomy" id="2079448"/>
    <lineage>
        <taxon>Bacteria</taxon>
        <taxon>Pseudomonadati</taxon>
        <taxon>Pseudomonadota</taxon>
        <taxon>Betaproteobacteria</taxon>
        <taxon>Burkholderiales</taxon>
        <taxon>Comamonadaceae</taxon>
        <taxon>Ramlibacter</taxon>
    </lineage>
</organism>
<evidence type="ECO:0000313" key="2">
    <source>
        <dbReference type="EMBL" id="MBC5763091.1"/>
    </source>
</evidence>
<keyword evidence="3" id="KW-1185">Reference proteome</keyword>